<dbReference type="EMBL" id="JACDQQ010000266">
    <property type="protein sequence ID" value="MBA0083868.1"/>
    <property type="molecule type" value="Genomic_DNA"/>
</dbReference>
<evidence type="ECO:0000313" key="2">
    <source>
        <dbReference type="Proteomes" id="UP000567293"/>
    </source>
</evidence>
<comment type="caution">
    <text evidence="1">The sequence shown here is derived from an EMBL/GenBank/DDBJ whole genome shotgun (WGS) entry which is preliminary data.</text>
</comment>
<dbReference type="Proteomes" id="UP000567293">
    <property type="component" value="Unassembled WGS sequence"/>
</dbReference>
<proteinExistence type="predicted"/>
<evidence type="ECO:0000313" key="1">
    <source>
        <dbReference type="EMBL" id="MBA0083868.1"/>
    </source>
</evidence>
<keyword evidence="2" id="KW-1185">Reference proteome</keyword>
<sequence>GYQKKDNTPAPYHGYYFRILTAQGPKARGGALDYVQHGSMIGGFGLVAWPAEYGVSGMKTFLVNQDDVIYEKDLGPSTGAAVKAMTVFDPDRTWRRVR</sequence>
<protein>
    <submittedName>
        <fullName evidence="1">DUF2950 family protein</fullName>
    </submittedName>
</protein>
<reference evidence="1" key="1">
    <citation type="submission" date="2020-06" db="EMBL/GenBank/DDBJ databases">
        <title>Legume-microbial interactions unlock mineral nutrients during tropical forest succession.</title>
        <authorList>
            <person name="Epihov D.Z."/>
        </authorList>
    </citation>
    <scope>NUCLEOTIDE SEQUENCE [LARGE SCALE GENOMIC DNA]</scope>
    <source>
        <strain evidence="1">Pan2503</strain>
    </source>
</reference>
<name>A0A7V8NM63_9BACT</name>
<accession>A0A7V8NM63</accession>
<dbReference type="Pfam" id="PF11453">
    <property type="entry name" value="DUF2950"/>
    <property type="match status" value="1"/>
</dbReference>
<gene>
    <name evidence="1" type="ORF">HRJ53_02630</name>
</gene>
<organism evidence="1 2">
    <name type="scientific">Candidatus Acidiferrum panamense</name>
    <dbReference type="NCBI Taxonomy" id="2741543"/>
    <lineage>
        <taxon>Bacteria</taxon>
        <taxon>Pseudomonadati</taxon>
        <taxon>Acidobacteriota</taxon>
        <taxon>Terriglobia</taxon>
        <taxon>Candidatus Acidiferrales</taxon>
        <taxon>Candidatus Acidiferrum</taxon>
    </lineage>
</organism>
<dbReference type="AlphaFoldDB" id="A0A7V8NM63"/>
<dbReference type="InterPro" id="IPR021556">
    <property type="entry name" value="DUF2950"/>
</dbReference>
<feature type="non-terminal residue" evidence="1">
    <location>
        <position position="1"/>
    </location>
</feature>